<reference evidence="2" key="1">
    <citation type="journal article" date="2014" name="Int. J. Syst. Evol. Microbiol.">
        <title>Complete genome sequence of Corynebacterium casei LMG S-19264T (=DSM 44701T), isolated from a smear-ripened cheese.</title>
        <authorList>
            <consortium name="US DOE Joint Genome Institute (JGI-PGF)"/>
            <person name="Walter F."/>
            <person name="Albersmeier A."/>
            <person name="Kalinowski J."/>
            <person name="Ruckert C."/>
        </authorList>
    </citation>
    <scope>NUCLEOTIDE SEQUENCE</scope>
    <source>
        <strain evidence="2">JCM 4714</strain>
    </source>
</reference>
<organism evidence="2 3">
    <name type="scientific">Streptomyces alanosinicus</name>
    <dbReference type="NCBI Taxonomy" id="68171"/>
    <lineage>
        <taxon>Bacteria</taxon>
        <taxon>Bacillati</taxon>
        <taxon>Actinomycetota</taxon>
        <taxon>Actinomycetes</taxon>
        <taxon>Kitasatosporales</taxon>
        <taxon>Streptomycetaceae</taxon>
        <taxon>Streptomyces</taxon>
    </lineage>
</organism>
<gene>
    <name evidence="2" type="ORF">GCM10010339_61930</name>
</gene>
<comment type="caution">
    <text evidence="2">The sequence shown here is derived from an EMBL/GenBank/DDBJ whole genome shotgun (WGS) entry which is preliminary data.</text>
</comment>
<protein>
    <recommendedName>
        <fullName evidence="4">DUF4015 domain-containing protein</fullName>
    </recommendedName>
</protein>
<name>A0A919D6T1_9ACTN</name>
<evidence type="ECO:0000256" key="1">
    <source>
        <dbReference type="SAM" id="SignalP"/>
    </source>
</evidence>
<evidence type="ECO:0000313" key="2">
    <source>
        <dbReference type="EMBL" id="GHE09493.1"/>
    </source>
</evidence>
<evidence type="ECO:0000313" key="3">
    <source>
        <dbReference type="Proteomes" id="UP000655443"/>
    </source>
</evidence>
<proteinExistence type="predicted"/>
<reference evidence="2" key="2">
    <citation type="submission" date="2020-09" db="EMBL/GenBank/DDBJ databases">
        <authorList>
            <person name="Sun Q."/>
            <person name="Ohkuma M."/>
        </authorList>
    </citation>
    <scope>NUCLEOTIDE SEQUENCE</scope>
    <source>
        <strain evidence="2">JCM 4714</strain>
    </source>
</reference>
<keyword evidence="1" id="KW-0732">Signal</keyword>
<dbReference type="Proteomes" id="UP000655443">
    <property type="component" value="Unassembled WGS sequence"/>
</dbReference>
<dbReference type="AlphaFoldDB" id="A0A919D6T1"/>
<evidence type="ECO:0008006" key="4">
    <source>
        <dbReference type="Google" id="ProtNLM"/>
    </source>
</evidence>
<dbReference type="PROSITE" id="PS51257">
    <property type="entry name" value="PROKAR_LIPOPROTEIN"/>
    <property type="match status" value="1"/>
</dbReference>
<accession>A0A919D6T1</accession>
<keyword evidence="3" id="KW-1185">Reference proteome</keyword>
<sequence>MRYRATRSVLCAASALVLATACGPGPADSERRSTPSGLAWKGCALPGQATRRCTTVSVPVDPADPGGRKVAIAVSRLPAADRGRRIGVLAWNPGGPGIAGSYVPAAQLPPELRKAIERIVESGFLGVQLRVNDEHGEWVGSAGRASWSGATGR</sequence>
<feature type="chain" id="PRO_5039498417" description="DUF4015 domain-containing protein" evidence="1">
    <location>
        <begin position="28"/>
        <end position="153"/>
    </location>
</feature>
<feature type="signal peptide" evidence="1">
    <location>
        <begin position="1"/>
        <end position="27"/>
    </location>
</feature>
<dbReference type="EMBL" id="BMVG01000020">
    <property type="protein sequence ID" value="GHE09493.1"/>
    <property type="molecule type" value="Genomic_DNA"/>
</dbReference>